<gene>
    <name evidence="1" type="ORF">CDQ84_08615</name>
</gene>
<evidence type="ECO:0000313" key="2">
    <source>
        <dbReference type="Proteomes" id="UP000236151"/>
    </source>
</evidence>
<comment type="caution">
    <text evidence="1">The sequence shown here is derived from an EMBL/GenBank/DDBJ whole genome shotgun (WGS) entry which is preliminary data.</text>
</comment>
<dbReference type="KEGG" id="cthd:CDO33_14910"/>
<evidence type="ECO:0000313" key="1">
    <source>
        <dbReference type="EMBL" id="PNT99513.1"/>
    </source>
</evidence>
<accession>A0A2K2FL63</accession>
<reference evidence="1 2" key="1">
    <citation type="submission" date="2017-06" db="EMBL/GenBank/DDBJ databases">
        <title>Investigating the central metabolism of Clostridium thermosuccinogenes.</title>
        <authorList>
            <person name="Koendjbiharie J.G."/>
            <person name="van Kranenburg R."/>
        </authorList>
    </citation>
    <scope>NUCLEOTIDE SEQUENCE [LARGE SCALE GENOMIC DNA]</scope>
    <source>
        <strain evidence="1 2">DSM 5806</strain>
    </source>
</reference>
<dbReference type="EMBL" id="NIOJ01000018">
    <property type="protein sequence ID" value="PNT99513.1"/>
    <property type="molecule type" value="Genomic_DNA"/>
</dbReference>
<sequence length="77" mass="9076">MKSKNHIAFMIDFISDFVNCEIDHYFFDLDYSFYVIENFPYMELGNSKLADTKIFNTLDEWLGKSSLTLFILEACLV</sequence>
<protein>
    <submittedName>
        <fullName evidence="1">Uncharacterized protein</fullName>
    </submittedName>
</protein>
<keyword evidence="2" id="KW-1185">Reference proteome</keyword>
<proteinExistence type="predicted"/>
<dbReference type="AlphaFoldDB" id="A0A2K2FL63"/>
<dbReference type="RefSeq" id="WP_103081328.1">
    <property type="nucleotide sequence ID" value="NZ_CP021850.1"/>
</dbReference>
<organism evidence="1 2">
    <name type="scientific">Clostridium thermosuccinogenes</name>
    <dbReference type="NCBI Taxonomy" id="84032"/>
    <lineage>
        <taxon>Bacteria</taxon>
        <taxon>Bacillati</taxon>
        <taxon>Bacillota</taxon>
        <taxon>Clostridia</taxon>
        <taxon>Eubacteriales</taxon>
        <taxon>Clostridiaceae</taxon>
        <taxon>Clostridium</taxon>
    </lineage>
</organism>
<dbReference type="Proteomes" id="UP000236151">
    <property type="component" value="Unassembled WGS sequence"/>
</dbReference>
<name>A0A2K2FL63_9CLOT</name>